<dbReference type="STRING" id="32264.T1KHF8"/>
<dbReference type="Pfam" id="PF01363">
    <property type="entry name" value="FYVE"/>
    <property type="match status" value="1"/>
</dbReference>
<dbReference type="SMART" id="SM00233">
    <property type="entry name" value="PH"/>
    <property type="match status" value="1"/>
</dbReference>
<dbReference type="GO" id="GO:0008333">
    <property type="term" value="P:endosome to lysosome transport"/>
    <property type="evidence" value="ECO:0007669"/>
    <property type="project" value="TreeGrafter"/>
</dbReference>
<feature type="domain" description="PH" evidence="6">
    <location>
        <begin position="35"/>
        <end position="134"/>
    </location>
</feature>
<dbReference type="Gene3D" id="2.30.29.30">
    <property type="entry name" value="Pleckstrin-homology domain (PH domain)/Phosphotyrosine-binding domain (PTB)"/>
    <property type="match status" value="1"/>
</dbReference>
<dbReference type="InterPro" id="IPR051765">
    <property type="entry name" value="PH_domain-containing_F"/>
</dbReference>
<dbReference type="CDD" id="cd01218">
    <property type="entry name" value="PH_Phafin2-like"/>
    <property type="match status" value="1"/>
</dbReference>
<dbReference type="PROSITE" id="PS50003">
    <property type="entry name" value="PH_DOMAIN"/>
    <property type="match status" value="1"/>
</dbReference>
<dbReference type="GO" id="GO:0005769">
    <property type="term" value="C:early endosome"/>
    <property type="evidence" value="ECO:0007669"/>
    <property type="project" value="TreeGrafter"/>
</dbReference>
<feature type="compositionally biased region" description="Acidic residues" evidence="5">
    <location>
        <begin position="283"/>
        <end position="293"/>
    </location>
</feature>
<dbReference type="Proteomes" id="UP000015104">
    <property type="component" value="Unassembled WGS sequence"/>
</dbReference>
<dbReference type="GO" id="GO:0008270">
    <property type="term" value="F:zinc ion binding"/>
    <property type="evidence" value="ECO:0007669"/>
    <property type="project" value="UniProtKB-KW"/>
</dbReference>
<evidence type="ECO:0000259" key="7">
    <source>
        <dbReference type="PROSITE" id="PS50178"/>
    </source>
</evidence>
<reference evidence="8" key="2">
    <citation type="submission" date="2015-06" db="UniProtKB">
        <authorList>
            <consortium name="EnsemblMetazoa"/>
        </authorList>
    </citation>
    <scope>IDENTIFICATION</scope>
</reference>
<evidence type="ECO:0000313" key="9">
    <source>
        <dbReference type="Proteomes" id="UP000015104"/>
    </source>
</evidence>
<dbReference type="GO" id="GO:0007032">
    <property type="term" value="P:endosome organization"/>
    <property type="evidence" value="ECO:0007669"/>
    <property type="project" value="TreeGrafter"/>
</dbReference>
<dbReference type="eggNOG" id="KOG1729">
    <property type="taxonomic scope" value="Eukaryota"/>
</dbReference>
<feature type="region of interest" description="Disordered" evidence="5">
    <location>
        <begin position="221"/>
        <end position="309"/>
    </location>
</feature>
<dbReference type="Gene3D" id="3.30.40.10">
    <property type="entry name" value="Zinc/RING finger domain, C3HC4 (zinc finger)"/>
    <property type="match status" value="1"/>
</dbReference>
<reference evidence="9" key="1">
    <citation type="submission" date="2011-08" db="EMBL/GenBank/DDBJ databases">
        <authorList>
            <person name="Rombauts S."/>
        </authorList>
    </citation>
    <scope>NUCLEOTIDE SEQUENCE</scope>
    <source>
        <strain evidence="9">London</strain>
    </source>
</reference>
<evidence type="ECO:0000256" key="1">
    <source>
        <dbReference type="ARBA" id="ARBA00022723"/>
    </source>
</evidence>
<dbReference type="GO" id="GO:0035091">
    <property type="term" value="F:phosphatidylinositol binding"/>
    <property type="evidence" value="ECO:0007669"/>
    <property type="project" value="TreeGrafter"/>
</dbReference>
<feature type="compositionally biased region" description="Low complexity" evidence="5">
    <location>
        <begin position="254"/>
        <end position="268"/>
    </location>
</feature>
<evidence type="ECO:0000256" key="5">
    <source>
        <dbReference type="SAM" id="MobiDB-lite"/>
    </source>
</evidence>
<sequence length="339" mass="37974">MVDLLVGSEVNNKRIAHIESCFGRSGTPLALKGRVLVGEGVLTKMCRKGPKPRQFFLFNDIIVYGKILVRKKMYIKQNIIPLEKVVLEDFSDDMNQGDLKHGWLIKTPTRSFAVYAGSETEKEEWIQHIQKCVKSLLKRTGSRPSGEHAAVWVPDTQAKVCMHCNSMQFTLLNRRHHCRNCGSVICASCSKSRFLIPSQSTKPVRVCDTCKNKLIKQRLGEVTNDSDQDNSSTLVVKNQPRVANNRNDKSESTSTAISSVISPGSSSAQMKDETLNDSKDPESSSDTDEDNDEINQKLNELLGPYEIEKPTVEESNLSLIRSARDLFNDKSSIANERKL</sequence>
<feature type="domain" description="FYVE-type" evidence="7">
    <location>
        <begin position="155"/>
        <end position="215"/>
    </location>
</feature>
<dbReference type="EMBL" id="CAEY01000075">
    <property type="status" value="NOT_ANNOTATED_CDS"/>
    <property type="molecule type" value="Genomic_DNA"/>
</dbReference>
<dbReference type="InterPro" id="IPR011993">
    <property type="entry name" value="PH-like_dom_sf"/>
</dbReference>
<dbReference type="InterPro" id="IPR017455">
    <property type="entry name" value="Znf_FYVE-rel"/>
</dbReference>
<evidence type="ECO:0008006" key="10">
    <source>
        <dbReference type="Google" id="ProtNLM"/>
    </source>
</evidence>
<dbReference type="Pfam" id="PF00169">
    <property type="entry name" value="PH"/>
    <property type="match status" value="1"/>
</dbReference>
<proteinExistence type="predicted"/>
<evidence type="ECO:0000313" key="8">
    <source>
        <dbReference type="EnsemblMetazoa" id="tetur11g04250.1"/>
    </source>
</evidence>
<dbReference type="SUPFAM" id="SSF50729">
    <property type="entry name" value="PH domain-like"/>
    <property type="match status" value="1"/>
</dbReference>
<keyword evidence="2 4" id="KW-0863">Zinc-finger</keyword>
<evidence type="ECO:0000256" key="4">
    <source>
        <dbReference type="PROSITE-ProRule" id="PRU00091"/>
    </source>
</evidence>
<accession>T1KHF8</accession>
<dbReference type="SUPFAM" id="SSF57903">
    <property type="entry name" value="FYVE/PHD zinc finger"/>
    <property type="match status" value="1"/>
</dbReference>
<dbReference type="PANTHER" id="PTHR46280">
    <property type="entry name" value="PLECKSTRIN HOMOLOGY DOMAIN-CONTAINING FAMILY F MEMBER 2-RELATED"/>
    <property type="match status" value="1"/>
</dbReference>
<dbReference type="CDD" id="cd15717">
    <property type="entry name" value="FYVE_PKHF"/>
    <property type="match status" value="1"/>
</dbReference>
<keyword evidence="9" id="KW-1185">Reference proteome</keyword>
<dbReference type="InterPro" id="IPR013083">
    <property type="entry name" value="Znf_RING/FYVE/PHD"/>
</dbReference>
<dbReference type="InterPro" id="IPR037871">
    <property type="entry name" value="PH_Phafin"/>
</dbReference>
<name>T1KHF8_TETUR</name>
<keyword evidence="1" id="KW-0479">Metal-binding</keyword>
<dbReference type="InterPro" id="IPR001849">
    <property type="entry name" value="PH_domain"/>
</dbReference>
<evidence type="ECO:0000259" key="6">
    <source>
        <dbReference type="PROSITE" id="PS50003"/>
    </source>
</evidence>
<feature type="compositionally biased region" description="Basic and acidic residues" evidence="5">
    <location>
        <begin position="270"/>
        <end position="282"/>
    </location>
</feature>
<evidence type="ECO:0000256" key="3">
    <source>
        <dbReference type="ARBA" id="ARBA00022833"/>
    </source>
</evidence>
<organism evidence="8 9">
    <name type="scientific">Tetranychus urticae</name>
    <name type="common">Two-spotted spider mite</name>
    <dbReference type="NCBI Taxonomy" id="32264"/>
    <lineage>
        <taxon>Eukaryota</taxon>
        <taxon>Metazoa</taxon>
        <taxon>Ecdysozoa</taxon>
        <taxon>Arthropoda</taxon>
        <taxon>Chelicerata</taxon>
        <taxon>Arachnida</taxon>
        <taxon>Acari</taxon>
        <taxon>Acariformes</taxon>
        <taxon>Trombidiformes</taxon>
        <taxon>Prostigmata</taxon>
        <taxon>Eleutherengona</taxon>
        <taxon>Raphignathae</taxon>
        <taxon>Tetranychoidea</taxon>
        <taxon>Tetranychidae</taxon>
        <taxon>Tetranychus</taxon>
    </lineage>
</organism>
<keyword evidence="3" id="KW-0862">Zinc</keyword>
<dbReference type="EnsemblMetazoa" id="tetur11g04250.1">
    <property type="protein sequence ID" value="tetur11g04250.1"/>
    <property type="gene ID" value="tetur11g04250"/>
</dbReference>
<evidence type="ECO:0000256" key="2">
    <source>
        <dbReference type="ARBA" id="ARBA00022771"/>
    </source>
</evidence>
<dbReference type="HOGENOM" id="CLU_064864_1_0_1"/>
<dbReference type="SMART" id="SM00064">
    <property type="entry name" value="FYVE"/>
    <property type="match status" value="1"/>
</dbReference>
<dbReference type="PROSITE" id="PS50178">
    <property type="entry name" value="ZF_FYVE"/>
    <property type="match status" value="1"/>
</dbReference>
<protein>
    <recommendedName>
        <fullName evidence="10">FYVE-type domain-containing protein</fullName>
    </recommendedName>
</protein>
<dbReference type="AlphaFoldDB" id="T1KHF8"/>
<dbReference type="PANTHER" id="PTHR46280:SF3">
    <property type="entry name" value="PLECKSTRIN HOMOLOGY DOMAIN-CONTAINING FAMILY F MEMBER 1 HOMOLOG"/>
    <property type="match status" value="1"/>
</dbReference>
<feature type="compositionally biased region" description="Polar residues" evidence="5">
    <location>
        <begin position="223"/>
        <end position="245"/>
    </location>
</feature>
<dbReference type="InterPro" id="IPR000306">
    <property type="entry name" value="Znf_FYVE"/>
</dbReference>
<dbReference type="InterPro" id="IPR011011">
    <property type="entry name" value="Znf_FYVE_PHD"/>
</dbReference>